<evidence type="ECO:0008006" key="4">
    <source>
        <dbReference type="Google" id="ProtNLM"/>
    </source>
</evidence>
<dbReference type="EMBL" id="JEMA01000562">
    <property type="protein sequence ID" value="KYF68552.1"/>
    <property type="molecule type" value="Genomic_DNA"/>
</dbReference>
<keyword evidence="1" id="KW-0732">Signal</keyword>
<dbReference type="Proteomes" id="UP000075260">
    <property type="component" value="Unassembled WGS sequence"/>
</dbReference>
<sequence>MMPVVPPLRRLRLGCSAALLAVLSALLAACAPLPAPRRFAGSLDVPLRPTSGRIAVIADLQRTSTLEFWRESNDPERAALVRALAAARPDAVFAALGNHEYWCGGGGARHLFARFPHLGGRRWYEVAYGSLRVVVLDSNVAWPAP</sequence>
<feature type="chain" id="PRO_5007567090" description="Calcineurin-like phosphoesterase domain-containing protein" evidence="1">
    <location>
        <begin position="29"/>
        <end position="145"/>
    </location>
</feature>
<protein>
    <recommendedName>
        <fullName evidence="4">Calcineurin-like phosphoesterase domain-containing protein</fullName>
    </recommendedName>
</protein>
<organism evidence="2 3">
    <name type="scientific">Sorangium cellulosum</name>
    <name type="common">Polyangium cellulosum</name>
    <dbReference type="NCBI Taxonomy" id="56"/>
    <lineage>
        <taxon>Bacteria</taxon>
        <taxon>Pseudomonadati</taxon>
        <taxon>Myxococcota</taxon>
        <taxon>Polyangia</taxon>
        <taxon>Polyangiales</taxon>
        <taxon>Polyangiaceae</taxon>
        <taxon>Sorangium</taxon>
    </lineage>
</organism>
<evidence type="ECO:0000313" key="3">
    <source>
        <dbReference type="Proteomes" id="UP000075260"/>
    </source>
</evidence>
<feature type="signal peptide" evidence="1">
    <location>
        <begin position="1"/>
        <end position="28"/>
    </location>
</feature>
<accession>A0A150QL36</accession>
<comment type="caution">
    <text evidence="2">The sequence shown here is derived from an EMBL/GenBank/DDBJ whole genome shotgun (WGS) entry which is preliminary data.</text>
</comment>
<proteinExistence type="predicted"/>
<dbReference type="OrthoDB" id="9804511at2"/>
<reference evidence="2 3" key="1">
    <citation type="submission" date="2014-02" db="EMBL/GenBank/DDBJ databases">
        <title>The small core and large imbalanced accessory genome model reveals a collaborative survival strategy of Sorangium cellulosum strains in nature.</title>
        <authorList>
            <person name="Han K."/>
            <person name="Peng R."/>
            <person name="Blom J."/>
            <person name="Li Y.-Z."/>
        </authorList>
    </citation>
    <scope>NUCLEOTIDE SEQUENCE [LARGE SCALE GENOMIC DNA]</scope>
    <source>
        <strain evidence="2 3">So0008-312</strain>
    </source>
</reference>
<gene>
    <name evidence="2" type="ORF">BE15_18445</name>
</gene>
<name>A0A150QL36_SORCE</name>
<dbReference type="InterPro" id="IPR029052">
    <property type="entry name" value="Metallo-depent_PP-like"/>
</dbReference>
<dbReference type="RefSeq" id="WP_061609004.1">
    <property type="nucleotide sequence ID" value="NZ_JEMA01000562.1"/>
</dbReference>
<dbReference type="AlphaFoldDB" id="A0A150QL36"/>
<evidence type="ECO:0000313" key="2">
    <source>
        <dbReference type="EMBL" id="KYF68552.1"/>
    </source>
</evidence>
<evidence type="ECO:0000256" key="1">
    <source>
        <dbReference type="SAM" id="SignalP"/>
    </source>
</evidence>
<dbReference type="SUPFAM" id="SSF56300">
    <property type="entry name" value="Metallo-dependent phosphatases"/>
    <property type="match status" value="1"/>
</dbReference>